<dbReference type="InterPro" id="IPR032466">
    <property type="entry name" value="Metal_Hydrolase"/>
</dbReference>
<dbReference type="InterPro" id="IPR013108">
    <property type="entry name" value="Amidohydro_3"/>
</dbReference>
<organism evidence="2 3">
    <name type="scientific">Phenylobacterium conjunctum</name>
    <dbReference type="NCBI Taxonomy" id="1298959"/>
    <lineage>
        <taxon>Bacteria</taxon>
        <taxon>Pseudomonadati</taxon>
        <taxon>Pseudomonadota</taxon>
        <taxon>Alphaproteobacteria</taxon>
        <taxon>Caulobacterales</taxon>
        <taxon>Caulobacteraceae</taxon>
        <taxon>Phenylobacterium</taxon>
    </lineage>
</organism>
<dbReference type="Pfam" id="PF07969">
    <property type="entry name" value="Amidohydro_3"/>
    <property type="match status" value="1"/>
</dbReference>
<dbReference type="Gene3D" id="2.30.40.10">
    <property type="entry name" value="Urease, subunit C, domain 1"/>
    <property type="match status" value="1"/>
</dbReference>
<evidence type="ECO:0000313" key="2">
    <source>
        <dbReference type="EMBL" id="MFD1189931.1"/>
    </source>
</evidence>
<dbReference type="InterPro" id="IPR011059">
    <property type="entry name" value="Metal-dep_hydrolase_composite"/>
</dbReference>
<dbReference type="CDD" id="cd01297">
    <property type="entry name" value="D-aminoacylase"/>
    <property type="match status" value="1"/>
</dbReference>
<dbReference type="PANTHER" id="PTHR11647">
    <property type="entry name" value="HYDRANTOINASE/DIHYDROPYRIMIDINASE FAMILY MEMBER"/>
    <property type="match status" value="1"/>
</dbReference>
<dbReference type="Gene3D" id="3.20.20.140">
    <property type="entry name" value="Metal-dependent hydrolases"/>
    <property type="match status" value="1"/>
</dbReference>
<proteinExistence type="predicted"/>
<dbReference type="InterPro" id="IPR023100">
    <property type="entry name" value="D-aminoacylase_insert_dom_sf"/>
</dbReference>
<dbReference type="InterPro" id="IPR050378">
    <property type="entry name" value="Metallo-dep_Hydrolases_sf"/>
</dbReference>
<feature type="domain" description="Amidohydrolase 3" evidence="1">
    <location>
        <begin position="44"/>
        <end position="473"/>
    </location>
</feature>
<dbReference type="PANTHER" id="PTHR11647:SF1">
    <property type="entry name" value="COLLAPSIN RESPONSE MEDIATOR PROTEIN"/>
    <property type="match status" value="1"/>
</dbReference>
<keyword evidence="3" id="KW-1185">Reference proteome</keyword>
<protein>
    <submittedName>
        <fullName evidence="2">Amidohydrolase family protein</fullName>
    </submittedName>
</protein>
<dbReference type="Proteomes" id="UP001597216">
    <property type="component" value="Unassembled WGS sequence"/>
</dbReference>
<evidence type="ECO:0000313" key="3">
    <source>
        <dbReference type="Proteomes" id="UP001597216"/>
    </source>
</evidence>
<dbReference type="SUPFAM" id="SSF51338">
    <property type="entry name" value="Composite domain of metallo-dependent hydrolases"/>
    <property type="match status" value="1"/>
</dbReference>
<evidence type="ECO:0000259" key="1">
    <source>
        <dbReference type="Pfam" id="PF07969"/>
    </source>
</evidence>
<gene>
    <name evidence="2" type="ORF">ACFQ27_05005</name>
</gene>
<dbReference type="SUPFAM" id="SSF51556">
    <property type="entry name" value="Metallo-dependent hydrolases"/>
    <property type="match status" value="1"/>
</dbReference>
<accession>A0ABW3T0M4</accession>
<reference evidence="3" key="1">
    <citation type="journal article" date="2019" name="Int. J. Syst. Evol. Microbiol.">
        <title>The Global Catalogue of Microorganisms (GCM) 10K type strain sequencing project: providing services to taxonomists for standard genome sequencing and annotation.</title>
        <authorList>
            <consortium name="The Broad Institute Genomics Platform"/>
            <consortium name="The Broad Institute Genome Sequencing Center for Infectious Disease"/>
            <person name="Wu L."/>
            <person name="Ma J."/>
        </authorList>
    </citation>
    <scope>NUCLEOTIDE SEQUENCE [LARGE SCALE GENOMIC DNA]</scope>
    <source>
        <strain evidence="3">CCUG 55074</strain>
    </source>
</reference>
<dbReference type="Gene3D" id="3.30.1490.130">
    <property type="entry name" value="D-aminoacylase. Domain 3"/>
    <property type="match status" value="1"/>
</dbReference>
<name>A0ABW3T0M4_9CAUL</name>
<dbReference type="EMBL" id="JBHTLQ010000007">
    <property type="protein sequence ID" value="MFD1189931.1"/>
    <property type="molecule type" value="Genomic_DNA"/>
</dbReference>
<sequence length="490" mass="50987">MAFDCIIRNAVIYDGTGAQGVAGDLAIEGDRIAAVGSVSGAARQEIDAGGLALSPGFIDVHTHDDFAAVLHPDMAFKTLGGVTTSVVGNCGMGAAPFPAAAILARSFHPKGQLPGWDGYGGYLDVLDKAPPALNIAALIGHGTVRMSVMGRKTEAPSDAEMAQMKAIVSEGLEAGAFGLSTGLIYEPGRHARTEEIIELTALLKGTGALYTTHMRDEGVGLLDSVDEAIRIGEAAGVGVQISHHKASGRAAWGLVTKSLALIDAAQRKGLDVHADQYPYTAGSTVLSAVAEGGRLGGGVGSLQPADVVIASTARTPEWEGKSIETLTAQFGLSVADTLARILEAEPGATVILHSISEDDVQMVMRHPSTMIGSDGLPTLEGKPHPRLYGTFARVLGHYSRDLSVLSLPDAIYRMTGFSAAKFGLKDRGVLKAGAFADLVLFDPATIIDRGTWEDPKQTPGGIRLVMVNGEVVARDGQVTDARPGKALRRG</sequence>
<comment type="caution">
    <text evidence="2">The sequence shown here is derived from an EMBL/GenBank/DDBJ whole genome shotgun (WGS) entry which is preliminary data.</text>
</comment>
<dbReference type="RefSeq" id="WP_377352830.1">
    <property type="nucleotide sequence ID" value="NZ_JBHTLQ010000007.1"/>
</dbReference>